<accession>A0ABV8SD97</accession>
<keyword evidence="2" id="KW-1185">Reference proteome</keyword>
<dbReference type="EMBL" id="JBHSED010000040">
    <property type="protein sequence ID" value="MFC4305554.1"/>
    <property type="molecule type" value="Genomic_DNA"/>
</dbReference>
<dbReference type="Proteomes" id="UP001595755">
    <property type="component" value="Unassembled WGS sequence"/>
</dbReference>
<proteinExistence type="predicted"/>
<evidence type="ECO:0000313" key="1">
    <source>
        <dbReference type="EMBL" id="MFC4305554.1"/>
    </source>
</evidence>
<evidence type="ECO:0000313" key="2">
    <source>
        <dbReference type="Proteomes" id="UP001595755"/>
    </source>
</evidence>
<organism evidence="1 2">
    <name type="scientific">Cohnella boryungensis</name>
    <dbReference type="NCBI Taxonomy" id="768479"/>
    <lineage>
        <taxon>Bacteria</taxon>
        <taxon>Bacillati</taxon>
        <taxon>Bacillota</taxon>
        <taxon>Bacilli</taxon>
        <taxon>Bacillales</taxon>
        <taxon>Paenibacillaceae</taxon>
        <taxon>Cohnella</taxon>
    </lineage>
</organism>
<dbReference type="RefSeq" id="WP_204601158.1">
    <property type="nucleotide sequence ID" value="NZ_JBHSED010000040.1"/>
</dbReference>
<comment type="caution">
    <text evidence="1">The sequence shown here is derived from an EMBL/GenBank/DDBJ whole genome shotgun (WGS) entry which is preliminary data.</text>
</comment>
<reference evidence="2" key="1">
    <citation type="journal article" date="2019" name="Int. J. Syst. Evol. Microbiol.">
        <title>The Global Catalogue of Microorganisms (GCM) 10K type strain sequencing project: providing services to taxonomists for standard genome sequencing and annotation.</title>
        <authorList>
            <consortium name="The Broad Institute Genomics Platform"/>
            <consortium name="The Broad Institute Genome Sequencing Center for Infectious Disease"/>
            <person name="Wu L."/>
            <person name="Ma J."/>
        </authorList>
    </citation>
    <scope>NUCLEOTIDE SEQUENCE [LARGE SCALE GENOMIC DNA]</scope>
    <source>
        <strain evidence="2">CGMCC 4.1641</strain>
    </source>
</reference>
<gene>
    <name evidence="1" type="ORF">ACFO1S_19160</name>
</gene>
<sequence length="73" mass="8348">MEISVNKLKYAECGTVFYSGPDEDEYDKCPMSFCKDGYGYEVDEIAYDINVNKTTGKVTIEQRIPPNDVIRIK</sequence>
<name>A0ABV8SD97_9BACL</name>
<protein>
    <submittedName>
        <fullName evidence="1">Uncharacterized protein</fullName>
    </submittedName>
</protein>